<proteinExistence type="predicted"/>
<dbReference type="RefSeq" id="WP_144843414.1">
    <property type="nucleotide sequence ID" value="NZ_VMRJ01000001.1"/>
</dbReference>
<gene>
    <name evidence="2" type="ORF">FNT36_01695</name>
</gene>
<organism evidence="2 3">
    <name type="scientific">Hymenobacter setariae</name>
    <dbReference type="NCBI Taxonomy" id="2594794"/>
    <lineage>
        <taxon>Bacteria</taxon>
        <taxon>Pseudomonadati</taxon>
        <taxon>Bacteroidota</taxon>
        <taxon>Cytophagia</taxon>
        <taxon>Cytophagales</taxon>
        <taxon>Hymenobacteraceae</taxon>
        <taxon>Hymenobacter</taxon>
    </lineage>
</organism>
<keyword evidence="3" id="KW-1185">Reference proteome</keyword>
<dbReference type="AlphaFoldDB" id="A0A558C1Y6"/>
<keyword evidence="1" id="KW-0732">Signal</keyword>
<reference evidence="2 3" key="1">
    <citation type="submission" date="2019-07" db="EMBL/GenBank/DDBJ databases">
        <title>Hymenobacter sp. straun FUR1 Genome sequencing and assembly.</title>
        <authorList>
            <person name="Chhetri G."/>
        </authorList>
    </citation>
    <scope>NUCLEOTIDE SEQUENCE [LARGE SCALE GENOMIC DNA]</scope>
    <source>
        <strain evidence="2 3">Fur1</strain>
    </source>
</reference>
<sequence>MKTTLSAWLLVGLLVLSGTALAQSVPFGVGSPLAGVTPSLPAARPVLGGPPQPTAAAPTEPTEPVELTLLRQLALPSTGQPAQLQLAQLAQTFPQCVHSLASFRPDIAALATATTVAGSRGLVALALPLGVAGLPAGATLGQRLKLLTTNG</sequence>
<name>A0A558C1Y6_9BACT</name>
<protein>
    <submittedName>
        <fullName evidence="2">Uncharacterized protein</fullName>
    </submittedName>
</protein>
<evidence type="ECO:0000256" key="1">
    <source>
        <dbReference type="SAM" id="SignalP"/>
    </source>
</evidence>
<dbReference type="EMBL" id="VMRJ01000001">
    <property type="protein sequence ID" value="TVT42830.1"/>
    <property type="molecule type" value="Genomic_DNA"/>
</dbReference>
<evidence type="ECO:0000313" key="2">
    <source>
        <dbReference type="EMBL" id="TVT42830.1"/>
    </source>
</evidence>
<comment type="caution">
    <text evidence="2">The sequence shown here is derived from an EMBL/GenBank/DDBJ whole genome shotgun (WGS) entry which is preliminary data.</text>
</comment>
<feature type="chain" id="PRO_5022073022" evidence="1">
    <location>
        <begin position="23"/>
        <end position="151"/>
    </location>
</feature>
<dbReference type="Proteomes" id="UP000317624">
    <property type="component" value="Unassembled WGS sequence"/>
</dbReference>
<feature type="signal peptide" evidence="1">
    <location>
        <begin position="1"/>
        <end position="22"/>
    </location>
</feature>
<evidence type="ECO:0000313" key="3">
    <source>
        <dbReference type="Proteomes" id="UP000317624"/>
    </source>
</evidence>
<accession>A0A558C1Y6</accession>